<protein>
    <submittedName>
        <fullName evidence="1">4'-phosphopantetheinyl transferase superfamily protein</fullName>
    </submittedName>
</protein>
<name>A0A853IY16_9BURK</name>
<keyword evidence="2" id="KW-1185">Reference proteome</keyword>
<proteinExistence type="predicted"/>
<dbReference type="EMBL" id="JACCKX010000001">
    <property type="protein sequence ID" value="NZA02108.1"/>
    <property type="molecule type" value="Genomic_DNA"/>
</dbReference>
<organism evidence="1 2">
    <name type="scientific">Ottowia beijingensis</name>
    <dbReference type="NCBI Taxonomy" id="1207057"/>
    <lineage>
        <taxon>Bacteria</taxon>
        <taxon>Pseudomonadati</taxon>
        <taxon>Pseudomonadota</taxon>
        <taxon>Betaproteobacteria</taxon>
        <taxon>Burkholderiales</taxon>
        <taxon>Comamonadaceae</taxon>
        <taxon>Ottowia</taxon>
    </lineage>
</organism>
<comment type="caution">
    <text evidence="1">The sequence shown here is derived from an EMBL/GenBank/DDBJ whole genome shotgun (WGS) entry which is preliminary data.</text>
</comment>
<gene>
    <name evidence="1" type="ORF">H0I39_10745</name>
</gene>
<accession>A0A853IY16</accession>
<dbReference type="GO" id="GO:0008897">
    <property type="term" value="F:holo-[acyl-carrier-protein] synthase activity"/>
    <property type="evidence" value="ECO:0007669"/>
    <property type="project" value="InterPro"/>
</dbReference>
<dbReference type="SUPFAM" id="SSF56214">
    <property type="entry name" value="4'-phosphopantetheinyl transferase"/>
    <property type="match status" value="1"/>
</dbReference>
<dbReference type="RefSeq" id="WP_180550472.1">
    <property type="nucleotide sequence ID" value="NZ_JACCKX010000001.1"/>
</dbReference>
<sequence>MTASVACRIDAPSAPDGLRVLALPVPAQPGPPEATRNAARQQARAALAAALAEVLRCAPEALDIGNQRGQPPRARWRGPVTPPAGLDHVGLSVSHERGLCLLALLPGGAVGVDVVAHDTAPAPEEMHRLARLYLEPKTAAALDWQAPETIVSIAFMRAWAGHEAALKCLGQPLIEWHPALEERLRALRTARVELPAWAAGHTAAVAWRNRHGWESCRLEDALNS</sequence>
<dbReference type="AlphaFoldDB" id="A0A853IY16"/>
<dbReference type="Gene3D" id="3.90.470.20">
    <property type="entry name" value="4'-phosphopantetheinyl transferase domain"/>
    <property type="match status" value="1"/>
</dbReference>
<keyword evidence="1" id="KW-0808">Transferase</keyword>
<dbReference type="Proteomes" id="UP000589716">
    <property type="component" value="Unassembled WGS sequence"/>
</dbReference>
<dbReference type="GO" id="GO:0000287">
    <property type="term" value="F:magnesium ion binding"/>
    <property type="evidence" value="ECO:0007669"/>
    <property type="project" value="InterPro"/>
</dbReference>
<reference evidence="1 2" key="1">
    <citation type="submission" date="2020-07" db="EMBL/GenBank/DDBJ databases">
        <authorList>
            <person name="Maaloum M."/>
        </authorList>
    </citation>
    <scope>NUCLEOTIDE SEQUENCE [LARGE SCALE GENOMIC DNA]</scope>
    <source>
        <strain evidence="1 2">GCS-AN-3</strain>
    </source>
</reference>
<evidence type="ECO:0000313" key="2">
    <source>
        <dbReference type="Proteomes" id="UP000589716"/>
    </source>
</evidence>
<dbReference type="InterPro" id="IPR037143">
    <property type="entry name" value="4-PPantetheinyl_Trfase_dom_sf"/>
</dbReference>
<evidence type="ECO:0000313" key="1">
    <source>
        <dbReference type="EMBL" id="NZA02108.1"/>
    </source>
</evidence>